<dbReference type="InterPro" id="IPR015867">
    <property type="entry name" value="N-reg_PII/ATP_PRibTrfase_C"/>
</dbReference>
<name>A0A347ZTW7_9CHLR</name>
<comment type="pathway">
    <text evidence="2 11">Amino-acid biosynthesis; L-histidine biosynthesis; L-histidine from 5-phospho-alpha-D-ribose 1-diphosphate: step 1/9.</text>
</comment>
<dbReference type="InterPro" id="IPR013820">
    <property type="entry name" value="ATP_PRibTrfase_cat"/>
</dbReference>
<keyword evidence="9 11" id="KW-0368">Histidine biosynthesis</keyword>
<comment type="similarity">
    <text evidence="3 11">Belongs to the ATP phosphoribosyltransferase family. Long subfamily.</text>
</comment>
<dbReference type="UniPathway" id="UPA00031">
    <property type="reaction ID" value="UER00006"/>
</dbReference>
<dbReference type="AlphaFoldDB" id="A0A347ZTW7"/>
<evidence type="ECO:0000313" key="15">
    <source>
        <dbReference type="Proteomes" id="UP000256388"/>
    </source>
</evidence>
<dbReference type="InterPro" id="IPR018198">
    <property type="entry name" value="ATP_PRibTrfase_CS"/>
</dbReference>
<keyword evidence="11" id="KW-0479">Metal-binding</keyword>
<evidence type="ECO:0000259" key="13">
    <source>
        <dbReference type="Pfam" id="PF08029"/>
    </source>
</evidence>
<evidence type="ECO:0000256" key="5">
    <source>
        <dbReference type="ARBA" id="ARBA00020998"/>
    </source>
</evidence>
<dbReference type="OrthoDB" id="9801867at2"/>
<feature type="domain" description="Histidine biosynthesis HisG C-terminal" evidence="13">
    <location>
        <begin position="237"/>
        <end position="315"/>
    </location>
</feature>
<dbReference type="CDD" id="cd13593">
    <property type="entry name" value="PBP2_HisGL3"/>
    <property type="match status" value="1"/>
</dbReference>
<comment type="cofactor">
    <cofactor evidence="11">
        <name>Mg(2+)</name>
        <dbReference type="ChEBI" id="CHEBI:18420"/>
    </cofactor>
</comment>
<evidence type="ECO:0000256" key="7">
    <source>
        <dbReference type="ARBA" id="ARBA00022676"/>
    </source>
</evidence>
<evidence type="ECO:0000256" key="11">
    <source>
        <dbReference type="HAMAP-Rule" id="MF_00079"/>
    </source>
</evidence>
<dbReference type="PANTHER" id="PTHR21403">
    <property type="entry name" value="ATP PHOSPHORIBOSYLTRANSFERASE ATP-PRTASE"/>
    <property type="match status" value="1"/>
</dbReference>
<organism evidence="14 15">
    <name type="scientific">Pelolinea submarina</name>
    <dbReference type="NCBI Taxonomy" id="913107"/>
    <lineage>
        <taxon>Bacteria</taxon>
        <taxon>Bacillati</taxon>
        <taxon>Chloroflexota</taxon>
        <taxon>Anaerolineae</taxon>
        <taxon>Anaerolineales</taxon>
        <taxon>Anaerolineaceae</taxon>
        <taxon>Pelolinea</taxon>
    </lineage>
</organism>
<dbReference type="InterPro" id="IPR001348">
    <property type="entry name" value="ATP_PRibTrfase_HisG"/>
</dbReference>
<comment type="subcellular location">
    <subcellularLocation>
        <location evidence="11">Cytoplasm</location>
    </subcellularLocation>
</comment>
<dbReference type="SUPFAM" id="SSF54913">
    <property type="entry name" value="GlnB-like"/>
    <property type="match status" value="1"/>
</dbReference>
<gene>
    <name evidence="11" type="primary">hisG</name>
    <name evidence="14" type="ORF">DFR64_0528</name>
</gene>
<dbReference type="Proteomes" id="UP000256388">
    <property type="component" value="Unassembled WGS sequence"/>
</dbReference>
<evidence type="ECO:0000256" key="9">
    <source>
        <dbReference type="ARBA" id="ARBA00023102"/>
    </source>
</evidence>
<dbReference type="EMBL" id="QUMS01000001">
    <property type="protein sequence ID" value="REG10669.1"/>
    <property type="molecule type" value="Genomic_DNA"/>
</dbReference>
<dbReference type="Pfam" id="PF08029">
    <property type="entry name" value="HisG_C"/>
    <property type="match status" value="1"/>
</dbReference>
<reference evidence="14 15" key="1">
    <citation type="submission" date="2018-08" db="EMBL/GenBank/DDBJ databases">
        <title>Genomic Encyclopedia of Type Strains, Phase IV (KMG-IV): sequencing the most valuable type-strain genomes for metagenomic binning, comparative biology and taxonomic classification.</title>
        <authorList>
            <person name="Goeker M."/>
        </authorList>
    </citation>
    <scope>NUCLEOTIDE SEQUENCE [LARGE SCALE GENOMIC DNA]</scope>
    <source>
        <strain evidence="14 15">DSM 23923</strain>
    </source>
</reference>
<dbReference type="GO" id="GO:0003879">
    <property type="term" value="F:ATP phosphoribosyltransferase activity"/>
    <property type="evidence" value="ECO:0007669"/>
    <property type="project" value="UniProtKB-UniRule"/>
</dbReference>
<dbReference type="PROSITE" id="PS01316">
    <property type="entry name" value="ATP_P_PHORIBOSYLTR"/>
    <property type="match status" value="1"/>
</dbReference>
<dbReference type="HAMAP" id="MF_00079">
    <property type="entry name" value="HisG_Long"/>
    <property type="match status" value="1"/>
</dbReference>
<dbReference type="Gene3D" id="3.30.70.120">
    <property type="match status" value="1"/>
</dbReference>
<evidence type="ECO:0000256" key="1">
    <source>
        <dbReference type="ARBA" id="ARBA00000915"/>
    </source>
</evidence>
<comment type="activity regulation">
    <text evidence="11">Feedback inhibited by histidine.</text>
</comment>
<dbReference type="GO" id="GO:0005737">
    <property type="term" value="C:cytoplasm"/>
    <property type="evidence" value="ECO:0007669"/>
    <property type="project" value="UniProtKB-SubCell"/>
</dbReference>
<evidence type="ECO:0000256" key="8">
    <source>
        <dbReference type="ARBA" id="ARBA00022679"/>
    </source>
</evidence>
<dbReference type="Gene3D" id="3.40.190.10">
    <property type="entry name" value="Periplasmic binding protein-like II"/>
    <property type="match status" value="2"/>
</dbReference>
<dbReference type="RefSeq" id="WP_116223836.1">
    <property type="nucleotide sequence ID" value="NZ_AP018437.1"/>
</dbReference>
<dbReference type="GO" id="GO:0000287">
    <property type="term" value="F:magnesium ion binding"/>
    <property type="evidence" value="ECO:0007669"/>
    <property type="project" value="UniProtKB-UniRule"/>
</dbReference>
<evidence type="ECO:0000256" key="10">
    <source>
        <dbReference type="ARBA" id="ARBA00024861"/>
    </source>
</evidence>
<dbReference type="GO" id="GO:0005524">
    <property type="term" value="F:ATP binding"/>
    <property type="evidence" value="ECO:0007669"/>
    <property type="project" value="UniProtKB-KW"/>
</dbReference>
<feature type="domain" description="ATP phosphoribosyltransferase catalytic" evidence="12">
    <location>
        <begin position="57"/>
        <end position="225"/>
    </location>
</feature>
<dbReference type="InterPro" id="IPR011322">
    <property type="entry name" value="N-reg_PII-like_a/b"/>
</dbReference>
<evidence type="ECO:0000256" key="3">
    <source>
        <dbReference type="ARBA" id="ARBA00007955"/>
    </source>
</evidence>
<accession>A0A347ZTW7</accession>
<evidence type="ECO:0000256" key="4">
    <source>
        <dbReference type="ARBA" id="ARBA00011946"/>
    </source>
</evidence>
<keyword evidence="11" id="KW-0460">Magnesium</keyword>
<dbReference type="InterPro" id="IPR013115">
    <property type="entry name" value="HisG_C"/>
</dbReference>
<keyword evidence="8 11" id="KW-0808">Transferase</keyword>
<keyword evidence="7 11" id="KW-0328">Glycosyltransferase</keyword>
<keyword evidence="15" id="KW-1185">Reference proteome</keyword>
<comment type="function">
    <text evidence="10 11">Catalyzes the condensation of ATP and 5-phosphoribose 1-diphosphate to form N'-(5'-phosphoribosyl)-ATP (PR-ATP). Has a crucial role in the pathway because the rate of histidine biosynthesis seems to be controlled primarily by regulation of HisG enzymatic activity.</text>
</comment>
<sequence>MDKQNRKIRIALPSKGRLAEGSHQLLADVGLPVFNPNPRQYIAWIQLLPGLEVIFQRPGDIVISVRDGSVDFGITGRDIYLEKKGENGQILELHNQLGFGKCSLNVIVPDELNEINQVADLQAYQQALGRPLKVATKFPNLARQFFTQETNIPIEVIQAEGALEIAPTIGYADLIVDLISTGTTLRDNHLKRLTDGKLFDAQACLIANRERLKTNPETLKIATQMLEMIGAHLRGRQNLAIFANVRANSPEEISERIRDKPVIRGLQGPTISRILSQNGENFYALHIIVRKEELHKTIGELRKIGGSGVVVAPVNYIFEEEPQEITDMMKALESEK</sequence>
<keyword evidence="6 11" id="KW-0028">Amino-acid biosynthesis</keyword>
<keyword evidence="11" id="KW-0547">Nucleotide-binding</keyword>
<dbReference type="GO" id="GO:0000105">
    <property type="term" value="P:L-histidine biosynthetic process"/>
    <property type="evidence" value="ECO:0007669"/>
    <property type="project" value="UniProtKB-UniRule"/>
</dbReference>
<dbReference type="SUPFAM" id="SSF53850">
    <property type="entry name" value="Periplasmic binding protein-like II"/>
    <property type="match status" value="1"/>
</dbReference>
<keyword evidence="11" id="KW-0963">Cytoplasm</keyword>
<evidence type="ECO:0000313" key="14">
    <source>
        <dbReference type="EMBL" id="REG10669.1"/>
    </source>
</evidence>
<protein>
    <recommendedName>
        <fullName evidence="5 11">ATP phosphoribosyltransferase</fullName>
        <shortName evidence="11">ATP-PRT</shortName>
        <shortName evidence="11">ATP-PRTase</shortName>
        <ecNumber evidence="4 11">2.4.2.17</ecNumber>
    </recommendedName>
</protein>
<dbReference type="Pfam" id="PF01634">
    <property type="entry name" value="HisG"/>
    <property type="match status" value="1"/>
</dbReference>
<comment type="catalytic activity">
    <reaction evidence="1 11">
        <text>1-(5-phospho-beta-D-ribosyl)-ATP + diphosphate = 5-phospho-alpha-D-ribose 1-diphosphate + ATP</text>
        <dbReference type="Rhea" id="RHEA:18473"/>
        <dbReference type="ChEBI" id="CHEBI:30616"/>
        <dbReference type="ChEBI" id="CHEBI:33019"/>
        <dbReference type="ChEBI" id="CHEBI:58017"/>
        <dbReference type="ChEBI" id="CHEBI:73183"/>
        <dbReference type="EC" id="2.4.2.17"/>
    </reaction>
</comment>
<dbReference type="PANTHER" id="PTHR21403:SF8">
    <property type="entry name" value="ATP PHOSPHORIBOSYLTRANSFERASE"/>
    <property type="match status" value="1"/>
</dbReference>
<keyword evidence="11" id="KW-0067">ATP-binding</keyword>
<dbReference type="EC" id="2.4.2.17" evidence="4 11"/>
<evidence type="ECO:0000256" key="6">
    <source>
        <dbReference type="ARBA" id="ARBA00022605"/>
    </source>
</evidence>
<dbReference type="NCBIfam" id="TIGR00070">
    <property type="entry name" value="hisG"/>
    <property type="match status" value="1"/>
</dbReference>
<evidence type="ECO:0000259" key="12">
    <source>
        <dbReference type="Pfam" id="PF01634"/>
    </source>
</evidence>
<evidence type="ECO:0000256" key="2">
    <source>
        <dbReference type="ARBA" id="ARBA00004667"/>
    </source>
</evidence>
<proteinExistence type="inferred from homology"/>
<dbReference type="NCBIfam" id="TIGR03455">
    <property type="entry name" value="HisG_C-term"/>
    <property type="match status" value="1"/>
</dbReference>
<comment type="caution">
    <text evidence="14">The sequence shown here is derived from an EMBL/GenBank/DDBJ whole genome shotgun (WGS) entry which is preliminary data.</text>
</comment>
<dbReference type="InterPro" id="IPR020621">
    <property type="entry name" value="ATP-PRT_HisG_long"/>
</dbReference>